<dbReference type="RefSeq" id="WP_110888134.1">
    <property type="nucleotide sequence ID" value="NZ_QJSX01000016.1"/>
</dbReference>
<name>A0A318S6Y0_9DEIO</name>
<evidence type="ECO:0000313" key="1">
    <source>
        <dbReference type="EMBL" id="PYE50940.1"/>
    </source>
</evidence>
<gene>
    <name evidence="1" type="ORF">DES52_1166</name>
</gene>
<dbReference type="EMBL" id="QJSX01000016">
    <property type="protein sequence ID" value="PYE50940.1"/>
    <property type="molecule type" value="Genomic_DNA"/>
</dbReference>
<dbReference type="AlphaFoldDB" id="A0A318S6Y0"/>
<comment type="caution">
    <text evidence="1">The sequence shown here is derived from an EMBL/GenBank/DDBJ whole genome shotgun (WGS) entry which is preliminary data.</text>
</comment>
<sequence>MEAFEVGEVVIIERKGRPWRQDTIATIKDELLMTERGHWYEVATRARIDSGDDRPKDFLVKCTPERLAYLEVRAFLKAAPTLNVEKLSLSTSVELARLAKIFLEKLT</sequence>
<accession>A0A318S6Y0</accession>
<dbReference type="Proteomes" id="UP000248326">
    <property type="component" value="Unassembled WGS sequence"/>
</dbReference>
<keyword evidence="2" id="KW-1185">Reference proteome</keyword>
<dbReference type="OrthoDB" id="76781at2"/>
<proteinExistence type="predicted"/>
<organism evidence="1 2">
    <name type="scientific">Deinococcus yavapaiensis KR-236</name>
    <dbReference type="NCBI Taxonomy" id="694435"/>
    <lineage>
        <taxon>Bacteria</taxon>
        <taxon>Thermotogati</taxon>
        <taxon>Deinococcota</taxon>
        <taxon>Deinococci</taxon>
        <taxon>Deinococcales</taxon>
        <taxon>Deinococcaceae</taxon>
        <taxon>Deinococcus</taxon>
    </lineage>
</organism>
<protein>
    <submittedName>
        <fullName evidence="1">Uncharacterized protein</fullName>
    </submittedName>
</protein>
<evidence type="ECO:0000313" key="2">
    <source>
        <dbReference type="Proteomes" id="UP000248326"/>
    </source>
</evidence>
<reference evidence="1 2" key="1">
    <citation type="submission" date="2018-06" db="EMBL/GenBank/DDBJ databases">
        <title>Genomic Encyclopedia of Type Strains, Phase IV (KMG-IV): sequencing the most valuable type-strain genomes for metagenomic binning, comparative biology and taxonomic classification.</title>
        <authorList>
            <person name="Goeker M."/>
        </authorList>
    </citation>
    <scope>NUCLEOTIDE SEQUENCE [LARGE SCALE GENOMIC DNA]</scope>
    <source>
        <strain evidence="1 2">DSM 18048</strain>
    </source>
</reference>